<evidence type="ECO:0000313" key="1">
    <source>
        <dbReference type="EMBL" id="MTU43225.1"/>
    </source>
</evidence>
<evidence type="ECO:0000313" key="2">
    <source>
        <dbReference type="Proteomes" id="UP000462362"/>
    </source>
</evidence>
<evidence type="ECO:0008006" key="3">
    <source>
        <dbReference type="Google" id="ProtNLM"/>
    </source>
</evidence>
<sequence length="101" mass="11490">MKKIITILGLFVLTSVVAGCSWTDRQIGPNDYEISGYFDFTMKGEVVVKGLEDQARLYCKGIRENLVPQVYYITDKNRIFNYEAQRASAVIRFHCISDNGS</sequence>
<reference evidence="1 2" key="1">
    <citation type="journal article" date="2019" name="Nat. Med.">
        <title>A library of human gut bacterial isolates paired with longitudinal multiomics data enables mechanistic microbiome research.</title>
        <authorList>
            <person name="Poyet M."/>
            <person name="Groussin M."/>
            <person name="Gibbons S.M."/>
            <person name="Avila-Pacheco J."/>
            <person name="Jiang X."/>
            <person name="Kearney S.M."/>
            <person name="Perrotta A.R."/>
            <person name="Berdy B."/>
            <person name="Zhao S."/>
            <person name="Lieberman T.D."/>
            <person name="Swanson P.K."/>
            <person name="Smith M."/>
            <person name="Roesemann S."/>
            <person name="Alexander J.E."/>
            <person name="Rich S.A."/>
            <person name="Livny J."/>
            <person name="Vlamakis H."/>
            <person name="Clish C."/>
            <person name="Bullock K."/>
            <person name="Deik A."/>
            <person name="Scott J."/>
            <person name="Pierce K.A."/>
            <person name="Xavier R.J."/>
            <person name="Alm E.J."/>
        </authorList>
    </citation>
    <scope>NUCLEOTIDE SEQUENCE [LARGE SCALE GENOMIC DNA]</scope>
    <source>
        <strain evidence="1 2">BIOML-A2</strain>
    </source>
</reference>
<gene>
    <name evidence="1" type="ORF">GMD42_06240</name>
</gene>
<accession>A0A6I3S1I0</accession>
<dbReference type="Proteomes" id="UP000462362">
    <property type="component" value="Unassembled WGS sequence"/>
</dbReference>
<dbReference type="RefSeq" id="WP_155165232.1">
    <property type="nucleotide sequence ID" value="NZ_DBGEHT010000155.1"/>
</dbReference>
<protein>
    <recommendedName>
        <fullName evidence="3">Lipoprotein</fullName>
    </recommendedName>
</protein>
<dbReference type="PROSITE" id="PS51257">
    <property type="entry name" value="PROKAR_LIPOPROTEIN"/>
    <property type="match status" value="1"/>
</dbReference>
<organism evidence="1 2">
    <name type="scientific">Parasutterella excrementihominis</name>
    <dbReference type="NCBI Taxonomy" id="487175"/>
    <lineage>
        <taxon>Bacteria</taxon>
        <taxon>Pseudomonadati</taxon>
        <taxon>Pseudomonadota</taxon>
        <taxon>Betaproteobacteria</taxon>
        <taxon>Burkholderiales</taxon>
        <taxon>Sutterellaceae</taxon>
        <taxon>Parasutterella</taxon>
    </lineage>
</organism>
<comment type="caution">
    <text evidence="1">The sequence shown here is derived from an EMBL/GenBank/DDBJ whole genome shotgun (WGS) entry which is preliminary data.</text>
</comment>
<dbReference type="EMBL" id="WNCL01000015">
    <property type="protein sequence ID" value="MTU43225.1"/>
    <property type="molecule type" value="Genomic_DNA"/>
</dbReference>
<name>A0A6I3S1I0_9BURK</name>
<dbReference type="AlphaFoldDB" id="A0A6I3S1I0"/>
<proteinExistence type="predicted"/>